<dbReference type="EMBL" id="RSCD01000005">
    <property type="protein sequence ID" value="RSH92922.1"/>
    <property type="molecule type" value="Genomic_DNA"/>
</dbReference>
<feature type="compositionally biased region" description="Acidic residues" evidence="1">
    <location>
        <begin position="1"/>
        <end position="10"/>
    </location>
</feature>
<protein>
    <submittedName>
        <fullName evidence="2">Uncharacterized protein</fullName>
    </submittedName>
</protein>
<evidence type="ECO:0000313" key="2">
    <source>
        <dbReference type="EMBL" id="RSH92922.1"/>
    </source>
</evidence>
<organism evidence="2 3">
    <name type="scientific">Saitozyma podzolica</name>
    <dbReference type="NCBI Taxonomy" id="1890683"/>
    <lineage>
        <taxon>Eukaryota</taxon>
        <taxon>Fungi</taxon>
        <taxon>Dikarya</taxon>
        <taxon>Basidiomycota</taxon>
        <taxon>Agaricomycotina</taxon>
        <taxon>Tremellomycetes</taxon>
        <taxon>Tremellales</taxon>
        <taxon>Trimorphomycetaceae</taxon>
        <taxon>Saitozyma</taxon>
    </lineage>
</organism>
<reference evidence="2 3" key="1">
    <citation type="submission" date="2018-11" db="EMBL/GenBank/DDBJ databases">
        <title>Genome sequence of Saitozyma podzolica DSM 27192.</title>
        <authorList>
            <person name="Aliyu H."/>
            <person name="Gorte O."/>
            <person name="Ochsenreither K."/>
        </authorList>
    </citation>
    <scope>NUCLEOTIDE SEQUENCE [LARGE SCALE GENOMIC DNA]</scope>
    <source>
        <strain evidence="2 3">DSM 27192</strain>
    </source>
</reference>
<dbReference type="AlphaFoldDB" id="A0A427YP88"/>
<evidence type="ECO:0000313" key="3">
    <source>
        <dbReference type="Proteomes" id="UP000279259"/>
    </source>
</evidence>
<keyword evidence="3" id="KW-1185">Reference proteome</keyword>
<comment type="caution">
    <text evidence="2">The sequence shown here is derived from an EMBL/GenBank/DDBJ whole genome shotgun (WGS) entry which is preliminary data.</text>
</comment>
<name>A0A427YP88_9TREE</name>
<dbReference type="OrthoDB" id="10334455at2759"/>
<proteinExistence type="predicted"/>
<gene>
    <name evidence="2" type="ORF">EHS25_008368</name>
</gene>
<sequence length="298" mass="33988">MSANDEEFDYNSDGSAENFSGAEEYDEDDAWLASDNEREAPQAASSSIEPRRRPEDVNLSDPKWTREGCDSFAVLSVGPHKCLDGKYRVALGLSTFGSYYDKAKDGLIEFLIDGHTTQGRPMPSLQAIDITLRTHLIQYMDTLRKDMDENQTYYQELFRLVGDENNLDYHPWDYTARVITETLKRNSQWLQGLVKTSTRRFIEHHSLESTSDQERIRILPSALLHDLASQRGVRSEHLYRGFWVAQDSSGEPNEVEVMMPGGRLEKVDVPVVSNGLEDVFRQLTFGGSWNAFLQGQRH</sequence>
<evidence type="ECO:0000256" key="1">
    <source>
        <dbReference type="SAM" id="MobiDB-lite"/>
    </source>
</evidence>
<feature type="region of interest" description="Disordered" evidence="1">
    <location>
        <begin position="1"/>
        <end position="62"/>
    </location>
</feature>
<dbReference type="Proteomes" id="UP000279259">
    <property type="component" value="Unassembled WGS sequence"/>
</dbReference>
<accession>A0A427YP88</accession>